<dbReference type="PANTHER" id="PTHR48022">
    <property type="entry name" value="PLASTIDIC GLUCOSE TRANSPORTER 4"/>
    <property type="match status" value="1"/>
</dbReference>
<feature type="transmembrane region" description="Helical" evidence="9">
    <location>
        <begin position="370"/>
        <end position="397"/>
    </location>
</feature>
<evidence type="ECO:0000313" key="11">
    <source>
        <dbReference type="EMBL" id="PQK17763.1"/>
    </source>
</evidence>
<comment type="similarity">
    <text evidence="2 7">Belongs to the major facilitator superfamily. Sugar transporter (TC 2.A.1.1) family.</text>
</comment>
<accession>A0A2S7YNY5</accession>
<dbReference type="GO" id="GO:0005351">
    <property type="term" value="F:carbohydrate:proton symporter activity"/>
    <property type="evidence" value="ECO:0007669"/>
    <property type="project" value="TreeGrafter"/>
</dbReference>
<feature type="transmembrane region" description="Helical" evidence="9">
    <location>
        <begin position="110"/>
        <end position="133"/>
    </location>
</feature>
<feature type="transmembrane region" description="Helical" evidence="9">
    <location>
        <begin position="275"/>
        <end position="296"/>
    </location>
</feature>
<dbReference type="PRINTS" id="PR00171">
    <property type="entry name" value="SUGRTRNSPORT"/>
</dbReference>
<dbReference type="InterPro" id="IPR050360">
    <property type="entry name" value="MFS_Sugar_Transporters"/>
</dbReference>
<dbReference type="AlphaFoldDB" id="A0A2S7YNY5"/>
<name>A0A2S7YNY5_BEABA</name>
<dbReference type="InterPro" id="IPR003663">
    <property type="entry name" value="Sugar/inositol_transpt"/>
</dbReference>
<feature type="transmembrane region" description="Helical" evidence="9">
    <location>
        <begin position="308"/>
        <end position="327"/>
    </location>
</feature>
<dbReference type="OrthoDB" id="6612291at2759"/>
<evidence type="ECO:0000256" key="6">
    <source>
        <dbReference type="ARBA" id="ARBA00023136"/>
    </source>
</evidence>
<dbReference type="Gene3D" id="1.20.1250.20">
    <property type="entry name" value="MFS general substrate transporter like domains"/>
    <property type="match status" value="1"/>
</dbReference>
<dbReference type="Proteomes" id="UP000237441">
    <property type="component" value="Unassembled WGS sequence"/>
</dbReference>
<dbReference type="InterPro" id="IPR005829">
    <property type="entry name" value="Sugar_transporter_CS"/>
</dbReference>
<dbReference type="InterPro" id="IPR020846">
    <property type="entry name" value="MFS_dom"/>
</dbReference>
<feature type="transmembrane region" description="Helical" evidence="9">
    <location>
        <begin position="12"/>
        <end position="33"/>
    </location>
</feature>
<comment type="caution">
    <text evidence="11">The sequence shown here is derived from an EMBL/GenBank/DDBJ whole genome shotgun (WGS) entry which is preliminary data.</text>
</comment>
<evidence type="ECO:0000313" key="12">
    <source>
        <dbReference type="Proteomes" id="UP000237441"/>
    </source>
</evidence>
<feature type="transmembrane region" description="Helical" evidence="9">
    <location>
        <begin position="409"/>
        <end position="428"/>
    </location>
</feature>
<dbReference type="InterPro" id="IPR005828">
    <property type="entry name" value="MFS_sugar_transport-like"/>
</dbReference>
<evidence type="ECO:0000256" key="8">
    <source>
        <dbReference type="SAM" id="MobiDB-lite"/>
    </source>
</evidence>
<dbReference type="InterPro" id="IPR036259">
    <property type="entry name" value="MFS_trans_sf"/>
</dbReference>
<evidence type="ECO:0000256" key="3">
    <source>
        <dbReference type="ARBA" id="ARBA00022448"/>
    </source>
</evidence>
<feature type="transmembrane region" description="Helical" evidence="9">
    <location>
        <begin position="339"/>
        <end position="358"/>
    </location>
</feature>
<keyword evidence="4 9" id="KW-0812">Transmembrane</keyword>
<feature type="transmembrane region" description="Helical" evidence="9">
    <location>
        <begin position="85"/>
        <end position="104"/>
    </location>
</feature>
<keyword evidence="5 9" id="KW-1133">Transmembrane helix</keyword>
<protein>
    <recommendedName>
        <fullName evidence="10">Major facilitator superfamily (MFS) profile domain-containing protein</fullName>
    </recommendedName>
</protein>
<dbReference type="SUPFAM" id="SSF103473">
    <property type="entry name" value="MFS general substrate transporter"/>
    <property type="match status" value="1"/>
</dbReference>
<organism evidence="11 12">
    <name type="scientific">Beauveria bassiana</name>
    <name type="common">White muscardine disease fungus</name>
    <name type="synonym">Tritirachium shiotae</name>
    <dbReference type="NCBI Taxonomy" id="176275"/>
    <lineage>
        <taxon>Eukaryota</taxon>
        <taxon>Fungi</taxon>
        <taxon>Dikarya</taxon>
        <taxon>Ascomycota</taxon>
        <taxon>Pezizomycotina</taxon>
        <taxon>Sordariomycetes</taxon>
        <taxon>Hypocreomycetidae</taxon>
        <taxon>Hypocreales</taxon>
        <taxon>Cordycipitaceae</taxon>
        <taxon>Beauveria</taxon>
    </lineage>
</organism>
<keyword evidence="3 7" id="KW-0813">Transport</keyword>
<proteinExistence type="inferred from homology"/>
<dbReference type="Pfam" id="PF00083">
    <property type="entry name" value="Sugar_tr"/>
    <property type="match status" value="1"/>
</dbReference>
<feature type="transmembrane region" description="Helical" evidence="9">
    <location>
        <begin position="153"/>
        <end position="172"/>
    </location>
</feature>
<feature type="transmembrane region" description="Helical" evidence="9">
    <location>
        <begin position="184"/>
        <end position="203"/>
    </location>
</feature>
<dbReference type="NCBIfam" id="TIGR00879">
    <property type="entry name" value="SP"/>
    <property type="match status" value="1"/>
</dbReference>
<dbReference type="GO" id="GO:0016020">
    <property type="term" value="C:membrane"/>
    <property type="evidence" value="ECO:0007669"/>
    <property type="project" value="UniProtKB-SubCell"/>
</dbReference>
<feature type="domain" description="Major facilitator superfamily (MFS) profile" evidence="10">
    <location>
        <begin position="16"/>
        <end position="462"/>
    </location>
</feature>
<dbReference type="EMBL" id="JRHA01000008">
    <property type="protein sequence ID" value="PQK17763.1"/>
    <property type="molecule type" value="Genomic_DNA"/>
</dbReference>
<dbReference type="PROSITE" id="PS50850">
    <property type="entry name" value="MFS"/>
    <property type="match status" value="1"/>
</dbReference>
<dbReference type="FunFam" id="1.20.1250.20:FF:000134">
    <property type="entry name" value="MFS sugar transporter protein"/>
    <property type="match status" value="1"/>
</dbReference>
<keyword evidence="6 9" id="KW-0472">Membrane</keyword>
<evidence type="ECO:0000256" key="1">
    <source>
        <dbReference type="ARBA" id="ARBA00004141"/>
    </source>
</evidence>
<gene>
    <name evidence="11" type="ORF">BB8028_0008g02700</name>
</gene>
<feature type="region of interest" description="Disordered" evidence="8">
    <location>
        <begin position="487"/>
        <end position="526"/>
    </location>
</feature>
<feature type="transmembrane region" description="Helical" evidence="9">
    <location>
        <begin position="53"/>
        <end position="73"/>
    </location>
</feature>
<evidence type="ECO:0000256" key="2">
    <source>
        <dbReference type="ARBA" id="ARBA00010992"/>
    </source>
</evidence>
<sequence length="526" mass="57041">MNLPKQPAGTRRLFMICLQLALGSSIWGYNIGILSSVLVHPGWRGALHDPEPAQKGLVTGFYYVGTLIAYVFLSHPLADLLGRRYAAQAGTLVLCLGALVMAAAAGRYALGIMVVGRGICGLGVGVVSTTVPLYQSEMSPAKERGKYVTMNHVGFVAGLATGLWAGFFVTFWKGTAGQYWGWRMLILVQLLPSVFFAAMLPYIPETPRWLLQTGDMEKASKVLHWLREDVDEPADIAHELHAINRDIEAYRQGQDSFFARSLALFREKPLFARMWRAFLLQFMAQMCGATAIKYYLPTLLKALGLGTRLALMAGAVEMTAKIGLTVVEMCIIDRFGRKACLAGGSVVMAVAMLINGALPQIFPKNVSTVADAICIAFIFVYAMGYSLGLGPAAWVYSSEIFPTTYRARGLNFAASGGSIGSIIVAQIWPMGVAKFGSGIYFFFFAVNAICVPVIWLLYPETKGCALEDMDLLFQRCSRAGTSMDLHGLADQEEDQEPPGVGAARNPADRGPETGNEAAEAQPLLSQ</sequence>
<reference evidence="11 12" key="1">
    <citation type="submission" date="2016-07" db="EMBL/GenBank/DDBJ databases">
        <title>Comparative genomics of the entomopathogenic fungus Beauveria bassiana.</title>
        <authorList>
            <person name="Valero Jimenez C.A."/>
            <person name="Zwaan B.J."/>
            <person name="Van Kan J.A."/>
            <person name="Takken W."/>
            <person name="Debets A.J."/>
            <person name="Schoustra S.E."/>
            <person name="Koenraadt C.J."/>
        </authorList>
    </citation>
    <scope>NUCLEOTIDE SEQUENCE [LARGE SCALE GENOMIC DNA]</scope>
    <source>
        <strain evidence="11 12">ARSEF 8028</strain>
    </source>
</reference>
<comment type="subcellular location">
    <subcellularLocation>
        <location evidence="1">Membrane</location>
        <topology evidence="1">Multi-pass membrane protein</topology>
    </subcellularLocation>
</comment>
<dbReference type="PROSITE" id="PS00217">
    <property type="entry name" value="SUGAR_TRANSPORT_2"/>
    <property type="match status" value="1"/>
</dbReference>
<evidence type="ECO:0000256" key="4">
    <source>
        <dbReference type="ARBA" id="ARBA00022692"/>
    </source>
</evidence>
<evidence type="ECO:0000256" key="7">
    <source>
        <dbReference type="RuleBase" id="RU003346"/>
    </source>
</evidence>
<feature type="transmembrane region" description="Helical" evidence="9">
    <location>
        <begin position="440"/>
        <end position="458"/>
    </location>
</feature>
<evidence type="ECO:0000256" key="5">
    <source>
        <dbReference type="ARBA" id="ARBA00022989"/>
    </source>
</evidence>
<evidence type="ECO:0000259" key="10">
    <source>
        <dbReference type="PROSITE" id="PS50850"/>
    </source>
</evidence>
<evidence type="ECO:0000256" key="9">
    <source>
        <dbReference type="SAM" id="Phobius"/>
    </source>
</evidence>
<dbReference type="PANTHER" id="PTHR48022:SF14">
    <property type="entry name" value="MAJOR FACILITATOR SUPERFAMILY (MFS) PROFILE DOMAIN-CONTAINING PROTEIN-RELATED"/>
    <property type="match status" value="1"/>
</dbReference>